<reference evidence="1" key="1">
    <citation type="journal article" date="2015" name="Int. J. Syst. Evol. Microbiol.">
        <title>Rhizobium alvei sp. nov., isolated from a freshwater river.</title>
        <authorList>
            <person name="Sheu S.Y."/>
            <person name="Huang H.W."/>
            <person name="Young C.C."/>
            <person name="Chen W.M."/>
        </authorList>
    </citation>
    <scope>NUCLEOTIDE SEQUENCE</scope>
    <source>
        <strain evidence="1">TNR-22</strain>
    </source>
</reference>
<comment type="caution">
    <text evidence="1">The sequence shown here is derived from an EMBL/GenBank/DDBJ whole genome shotgun (WGS) entry which is preliminary data.</text>
</comment>
<protein>
    <submittedName>
        <fullName evidence="1">Uncharacterized protein</fullName>
    </submittedName>
</protein>
<dbReference type="Proteomes" id="UP001174932">
    <property type="component" value="Unassembled WGS sequence"/>
</dbReference>
<gene>
    <name evidence="1" type="ORF">Q4481_00020</name>
</gene>
<name>A0ABT8YG34_9HYPH</name>
<dbReference type="EMBL" id="JAUOZU010000001">
    <property type="protein sequence ID" value="MDO6962318.1"/>
    <property type="molecule type" value="Genomic_DNA"/>
</dbReference>
<accession>A0ABT8YG34</accession>
<evidence type="ECO:0000313" key="2">
    <source>
        <dbReference type="Proteomes" id="UP001174932"/>
    </source>
</evidence>
<dbReference type="SUPFAM" id="SSF109709">
    <property type="entry name" value="KorB DNA-binding domain-like"/>
    <property type="match status" value="1"/>
</dbReference>
<sequence length="101" mass="10740">MVVQAGAGREPDQALVDLIARAHVYLNRLTNGSATSIAELADQLGVHRADISRILPLAFLSPQLTESILSGRQPADLTVRTLSRLVDIPASWAEQATLLGG</sequence>
<evidence type="ECO:0000313" key="1">
    <source>
        <dbReference type="EMBL" id="MDO6962318.1"/>
    </source>
</evidence>
<organism evidence="1 2">
    <name type="scientific">Rhizobium alvei</name>
    <dbReference type="NCBI Taxonomy" id="1132659"/>
    <lineage>
        <taxon>Bacteria</taxon>
        <taxon>Pseudomonadati</taxon>
        <taxon>Pseudomonadota</taxon>
        <taxon>Alphaproteobacteria</taxon>
        <taxon>Hyphomicrobiales</taxon>
        <taxon>Rhizobiaceae</taxon>
        <taxon>Rhizobium/Agrobacterium group</taxon>
        <taxon>Rhizobium</taxon>
    </lineage>
</organism>
<reference evidence="1" key="2">
    <citation type="submission" date="2023-07" db="EMBL/GenBank/DDBJ databases">
        <authorList>
            <person name="Shen H."/>
        </authorList>
    </citation>
    <scope>NUCLEOTIDE SEQUENCE</scope>
    <source>
        <strain evidence="1">TNR-22</strain>
    </source>
</reference>
<dbReference type="Gene3D" id="1.10.10.2830">
    <property type="match status" value="1"/>
</dbReference>
<keyword evidence="2" id="KW-1185">Reference proteome</keyword>
<proteinExistence type="predicted"/>